<dbReference type="GO" id="GO:0003995">
    <property type="term" value="F:acyl-CoA dehydrogenase activity"/>
    <property type="evidence" value="ECO:0007669"/>
    <property type="project" value="TreeGrafter"/>
</dbReference>
<name>A0A3R7EHF8_9BURK</name>
<dbReference type="PIRSF" id="PIRSF016578">
    <property type="entry name" value="HsaA"/>
    <property type="match status" value="1"/>
</dbReference>
<dbReference type="InterPro" id="IPR036250">
    <property type="entry name" value="AcylCo_DH-like_C"/>
</dbReference>
<dbReference type="InterPro" id="IPR009075">
    <property type="entry name" value="AcylCo_DH/oxidase_C"/>
</dbReference>
<comment type="caution">
    <text evidence="8">The sequence shown here is derived from an EMBL/GenBank/DDBJ whole genome shotgun (WGS) entry which is preliminary data.</text>
</comment>
<dbReference type="PANTHER" id="PTHR43884:SF20">
    <property type="entry name" value="ACYL-COA DEHYDROGENASE FADE28"/>
    <property type="match status" value="1"/>
</dbReference>
<dbReference type="InterPro" id="IPR046373">
    <property type="entry name" value="Acyl-CoA_Oxase/DH_mid-dom_sf"/>
</dbReference>
<keyword evidence="4" id="KW-0274">FAD</keyword>
<feature type="domain" description="Acyl-CoA dehydrogenase/oxidase C-terminal" evidence="6">
    <location>
        <begin position="235"/>
        <end position="369"/>
    </location>
</feature>
<dbReference type="CDD" id="cd00567">
    <property type="entry name" value="ACAD"/>
    <property type="match status" value="1"/>
</dbReference>
<reference evidence="8 9" key="1">
    <citation type="submission" date="2018-09" db="EMBL/GenBank/DDBJ databases">
        <title>Genome comparison of Alicycliphilus sp. BQ1, a polyurethanolytic bacterium, with its closest phylogenetic relatives Alicycliphilus denitrificans BC and K601, unable to attack polyurethane.</title>
        <authorList>
            <person name="Loza-Tavera H."/>
            <person name="Lozano L."/>
            <person name="Cevallos M."/>
            <person name="Maya-Lucas O."/>
            <person name="Garcia-Mena J."/>
            <person name="Hernandez J."/>
        </authorList>
    </citation>
    <scope>NUCLEOTIDE SEQUENCE [LARGE SCALE GENOMIC DNA]</scope>
    <source>
        <strain evidence="8 9">BQ1</strain>
    </source>
</reference>
<accession>A0A3R7EHF8</accession>
<keyword evidence="5" id="KW-0560">Oxidoreductase</keyword>
<dbReference type="SUPFAM" id="SSF56645">
    <property type="entry name" value="Acyl-CoA dehydrogenase NM domain-like"/>
    <property type="match status" value="1"/>
</dbReference>
<evidence type="ECO:0000259" key="6">
    <source>
        <dbReference type="Pfam" id="PF00441"/>
    </source>
</evidence>
<dbReference type="InterPro" id="IPR013786">
    <property type="entry name" value="AcylCoA_DH/ox_N"/>
</dbReference>
<evidence type="ECO:0000259" key="7">
    <source>
        <dbReference type="Pfam" id="PF02771"/>
    </source>
</evidence>
<dbReference type="AlphaFoldDB" id="A0A3R7EHF8"/>
<evidence type="ECO:0000313" key="9">
    <source>
        <dbReference type="Proteomes" id="UP000216225"/>
    </source>
</evidence>
<evidence type="ECO:0000256" key="5">
    <source>
        <dbReference type="ARBA" id="ARBA00023002"/>
    </source>
</evidence>
<keyword evidence="3" id="KW-0285">Flavoprotein</keyword>
<dbReference type="RefSeq" id="WP_094436855.1">
    <property type="nucleotide sequence ID" value="NZ_NKDB02000001.1"/>
</dbReference>
<dbReference type="Proteomes" id="UP000216225">
    <property type="component" value="Unassembled WGS sequence"/>
</dbReference>
<evidence type="ECO:0000256" key="4">
    <source>
        <dbReference type="ARBA" id="ARBA00022827"/>
    </source>
</evidence>
<dbReference type="Gene3D" id="2.40.110.10">
    <property type="entry name" value="Butyryl-CoA Dehydrogenase, subunit A, domain 2"/>
    <property type="match status" value="1"/>
</dbReference>
<evidence type="ECO:0000256" key="2">
    <source>
        <dbReference type="ARBA" id="ARBA00009347"/>
    </source>
</evidence>
<dbReference type="PANTHER" id="PTHR43884">
    <property type="entry name" value="ACYL-COA DEHYDROGENASE"/>
    <property type="match status" value="1"/>
</dbReference>
<dbReference type="GO" id="GO:0050660">
    <property type="term" value="F:flavin adenine dinucleotide binding"/>
    <property type="evidence" value="ECO:0007669"/>
    <property type="project" value="InterPro"/>
</dbReference>
<dbReference type="InterPro" id="IPR037069">
    <property type="entry name" value="AcylCoA_DH/ox_N_sf"/>
</dbReference>
<protein>
    <submittedName>
        <fullName evidence="8">Acyl-CoA dehydrogenase</fullName>
    </submittedName>
</protein>
<dbReference type="Gene3D" id="1.20.140.10">
    <property type="entry name" value="Butyryl-CoA Dehydrogenase, subunit A, domain 3"/>
    <property type="match status" value="1"/>
</dbReference>
<dbReference type="EMBL" id="NKDB02000001">
    <property type="protein sequence ID" value="RKJ99759.1"/>
    <property type="molecule type" value="Genomic_DNA"/>
</dbReference>
<dbReference type="Pfam" id="PF02771">
    <property type="entry name" value="Acyl-CoA_dh_N"/>
    <property type="match status" value="1"/>
</dbReference>
<comment type="cofactor">
    <cofactor evidence="1">
        <name>FAD</name>
        <dbReference type="ChEBI" id="CHEBI:57692"/>
    </cofactor>
</comment>
<dbReference type="Gene3D" id="1.10.540.10">
    <property type="entry name" value="Acyl-CoA dehydrogenase/oxidase, N-terminal domain"/>
    <property type="match status" value="1"/>
</dbReference>
<proteinExistence type="inferred from homology"/>
<dbReference type="InterPro" id="IPR009100">
    <property type="entry name" value="AcylCoA_DH/oxidase_NM_dom_sf"/>
</dbReference>
<evidence type="ECO:0000256" key="3">
    <source>
        <dbReference type="ARBA" id="ARBA00022630"/>
    </source>
</evidence>
<sequence length="371" mass="39233">MNFETSDELNAVRDSLARVLADHDTPTHRQALAGDQTAYAAQAWKEMAGLGLTGLQVPEAFGGLDFQATDLLPLFHELGRALTPVPFLSTSVLGATALRACSDAEVQRKLLPPLAAGALQVACPHGLAPDASGVRAQAQGSGWRLEGAHKHMPYAASADWLVVSARTGDGADGDICLFLAARHAPGVRLRPHRLIDGMPAADVHLEGAEATALCTPGSAQAREAMEAVNAAGIAAACAEMVGAMEAALHLTVDYVKTRQQFGRAISENQALRHRIAEMLVALETARSMSTAAAVAARDGGFAKVQTRADLHRAKFLVGRNARTVCQAAIQLHGGIGMTEEYTVGHYLRRVHVLDQQFGDGASHLKQLARVE</sequence>
<dbReference type="Pfam" id="PF00441">
    <property type="entry name" value="Acyl-CoA_dh_1"/>
    <property type="match status" value="1"/>
</dbReference>
<evidence type="ECO:0000256" key="1">
    <source>
        <dbReference type="ARBA" id="ARBA00001974"/>
    </source>
</evidence>
<comment type="similarity">
    <text evidence="2">Belongs to the acyl-CoA dehydrogenase family.</text>
</comment>
<feature type="domain" description="Acyl-CoA dehydrogenase/oxidase N-terminal" evidence="7">
    <location>
        <begin position="6"/>
        <end position="117"/>
    </location>
</feature>
<organism evidence="8 9">
    <name type="scientific">Alicycliphilus denitrificans</name>
    <dbReference type="NCBI Taxonomy" id="179636"/>
    <lineage>
        <taxon>Bacteria</taxon>
        <taxon>Pseudomonadati</taxon>
        <taxon>Pseudomonadota</taxon>
        <taxon>Betaproteobacteria</taxon>
        <taxon>Burkholderiales</taxon>
        <taxon>Comamonadaceae</taxon>
        <taxon>Alicycliphilus</taxon>
    </lineage>
</organism>
<evidence type="ECO:0000313" key="8">
    <source>
        <dbReference type="EMBL" id="RKJ99759.1"/>
    </source>
</evidence>
<gene>
    <name evidence="8" type="ORF">CE154_008590</name>
</gene>
<dbReference type="SUPFAM" id="SSF47203">
    <property type="entry name" value="Acyl-CoA dehydrogenase C-terminal domain-like"/>
    <property type="match status" value="1"/>
</dbReference>